<sequence length="637" mass="72107">MLERIREGSQGLGAKIILGLVIVTFALAGVGSYLNAKSDQPVANVNGEDIGQASLERAYQNERARMEQQYGDAFIDMMADSEYMRTFRRNLLDRLIAEKLVEQTAEDLGLRVSDQQVKDAILETPSFQIAGAFNNDRYQAILRQNGLQPKDFRDILRQDMTRQQVVRAVLGTEFSLNSEAQLAYRLQRQTRDLGYLSVPASAFMQEIEITDEELNAFYQANITQFDTQEKISLRYVELKVDDLLSQIDVNEAELEEYYQVNAEQYRTEEQRRASHILLEVDGDNTEKQMELARELQQRLEDGADFAALAQEYSDDTFSAENGGDLDWFGLEVMDPEFEQAVFGLQQEGAVSEPVITEFGIHLIKLTGIKPEQVQSLDEVRDEIFAQVQRDKAVAEFYDLHEQIARVAFEMPDNLDEVAELASQPIQSTSLFSRTEAPELFDSNQMQNVAFSAELIEDRVNSDVIDVSAEHLVVMRVEEHKPQRTRPLDEVEPMIFEQLQAQKAQQAARTWAQKVLGHYQSGETDTAEQMLAQMSLSWEEYEAQMRYGAALPPAAVEQAFKLPAQQKENMTVVNTADGNVAIVRVDNIHNAEEAESAMLGQLSEQLSEGRGQRVYTDFIEALKSQADIEVYAVQPTTE</sequence>
<dbReference type="InterPro" id="IPR027304">
    <property type="entry name" value="Trigger_fact/SurA_dom_sf"/>
</dbReference>
<dbReference type="EMBL" id="BMGJ01000003">
    <property type="protein sequence ID" value="GGD56430.1"/>
    <property type="molecule type" value="Genomic_DNA"/>
</dbReference>
<comment type="similarity">
    <text evidence="8">Belongs to the PpiD chaperone family.</text>
</comment>
<accession>A0ABQ1R552</accession>
<dbReference type="Gene3D" id="3.10.50.40">
    <property type="match status" value="1"/>
</dbReference>
<comment type="subcellular location">
    <subcellularLocation>
        <location evidence="1">Cell inner membrane</location>
        <topology evidence="1">Single-pass type II membrane protein</topology>
        <orientation evidence="1">Periplasmic side</orientation>
    </subcellularLocation>
</comment>
<dbReference type="GO" id="GO:0016853">
    <property type="term" value="F:isomerase activity"/>
    <property type="evidence" value="ECO:0007669"/>
    <property type="project" value="UniProtKB-KW"/>
</dbReference>
<keyword evidence="11" id="KW-0697">Rotamase</keyword>
<dbReference type="Gene3D" id="1.10.4030.10">
    <property type="entry name" value="Porin chaperone SurA, peptide-binding domain"/>
    <property type="match status" value="1"/>
</dbReference>
<dbReference type="SUPFAM" id="SSF54534">
    <property type="entry name" value="FKBP-like"/>
    <property type="match status" value="1"/>
</dbReference>
<keyword evidence="11 14" id="KW-0413">Isomerase</keyword>
<evidence type="ECO:0000313" key="14">
    <source>
        <dbReference type="EMBL" id="GGD56430.1"/>
    </source>
</evidence>
<keyword evidence="5 12" id="KW-1133">Transmembrane helix</keyword>
<dbReference type="PANTHER" id="PTHR47529:SF1">
    <property type="entry name" value="PERIPLASMIC CHAPERONE PPID"/>
    <property type="match status" value="1"/>
</dbReference>
<evidence type="ECO:0000256" key="5">
    <source>
        <dbReference type="ARBA" id="ARBA00022989"/>
    </source>
</evidence>
<keyword evidence="7" id="KW-0143">Chaperone</keyword>
<keyword evidence="4 12" id="KW-0812">Transmembrane</keyword>
<reference evidence="15" key="1">
    <citation type="journal article" date="2019" name="Int. J. Syst. Evol. Microbiol.">
        <title>The Global Catalogue of Microorganisms (GCM) 10K type strain sequencing project: providing services to taxonomists for standard genome sequencing and annotation.</title>
        <authorList>
            <consortium name="The Broad Institute Genomics Platform"/>
            <consortium name="The Broad Institute Genome Sequencing Center for Infectious Disease"/>
            <person name="Wu L."/>
            <person name="Ma J."/>
        </authorList>
    </citation>
    <scope>NUCLEOTIDE SEQUENCE [LARGE SCALE GENOMIC DNA]</scope>
    <source>
        <strain evidence="15">CGMCC 1.12923</strain>
    </source>
</reference>
<dbReference type="Proteomes" id="UP000614272">
    <property type="component" value="Unassembled WGS sequence"/>
</dbReference>
<evidence type="ECO:0000256" key="8">
    <source>
        <dbReference type="ARBA" id="ARBA00038408"/>
    </source>
</evidence>
<dbReference type="InterPro" id="IPR046357">
    <property type="entry name" value="PPIase_dom_sf"/>
</dbReference>
<dbReference type="SUPFAM" id="SSF109998">
    <property type="entry name" value="Triger factor/SurA peptide-binding domain-like"/>
    <property type="match status" value="1"/>
</dbReference>
<dbReference type="Pfam" id="PF00639">
    <property type="entry name" value="Rotamase"/>
    <property type="match status" value="1"/>
</dbReference>
<evidence type="ECO:0000256" key="2">
    <source>
        <dbReference type="ARBA" id="ARBA00022475"/>
    </source>
</evidence>
<dbReference type="PROSITE" id="PS50198">
    <property type="entry name" value="PPIC_PPIASE_2"/>
    <property type="match status" value="1"/>
</dbReference>
<evidence type="ECO:0000259" key="13">
    <source>
        <dbReference type="PROSITE" id="PS50198"/>
    </source>
</evidence>
<keyword evidence="3" id="KW-0997">Cell inner membrane</keyword>
<comment type="caution">
    <text evidence="14">The sequence shown here is derived from an EMBL/GenBank/DDBJ whole genome shotgun (WGS) entry which is preliminary data.</text>
</comment>
<dbReference type="PANTHER" id="PTHR47529">
    <property type="entry name" value="PEPTIDYL-PROLYL CIS-TRANS ISOMERASE D"/>
    <property type="match status" value="1"/>
</dbReference>
<keyword evidence="6 12" id="KW-0472">Membrane</keyword>
<keyword evidence="15" id="KW-1185">Reference proteome</keyword>
<evidence type="ECO:0000256" key="11">
    <source>
        <dbReference type="PROSITE-ProRule" id="PRU00278"/>
    </source>
</evidence>
<dbReference type="InterPro" id="IPR052029">
    <property type="entry name" value="PpiD_chaperone"/>
</dbReference>
<feature type="domain" description="PpiC" evidence="13">
    <location>
        <begin position="268"/>
        <end position="367"/>
    </location>
</feature>
<evidence type="ECO:0000256" key="3">
    <source>
        <dbReference type="ARBA" id="ARBA00022519"/>
    </source>
</evidence>
<evidence type="ECO:0000256" key="1">
    <source>
        <dbReference type="ARBA" id="ARBA00004382"/>
    </source>
</evidence>
<feature type="transmembrane region" description="Helical" evidence="12">
    <location>
        <begin position="12"/>
        <end position="34"/>
    </location>
</feature>
<dbReference type="InterPro" id="IPR000297">
    <property type="entry name" value="PPIase_PpiC"/>
</dbReference>
<evidence type="ECO:0000256" key="6">
    <source>
        <dbReference type="ARBA" id="ARBA00023136"/>
    </source>
</evidence>
<evidence type="ECO:0000256" key="10">
    <source>
        <dbReference type="ARBA" id="ARBA00042775"/>
    </source>
</evidence>
<keyword evidence="2" id="KW-1003">Cell membrane</keyword>
<dbReference type="Pfam" id="PF13624">
    <property type="entry name" value="SurA_N_3"/>
    <property type="match status" value="1"/>
</dbReference>
<name>A0ABQ1R552_9ALTE</name>
<proteinExistence type="inferred from homology"/>
<evidence type="ECO:0000256" key="7">
    <source>
        <dbReference type="ARBA" id="ARBA00023186"/>
    </source>
</evidence>
<evidence type="ECO:0000313" key="15">
    <source>
        <dbReference type="Proteomes" id="UP000614272"/>
    </source>
</evidence>
<dbReference type="RefSeq" id="WP_099033939.1">
    <property type="nucleotide sequence ID" value="NZ_BMGJ01000003.1"/>
</dbReference>
<evidence type="ECO:0000256" key="9">
    <source>
        <dbReference type="ARBA" id="ARBA00040743"/>
    </source>
</evidence>
<gene>
    <name evidence="14" type="primary">ppiD</name>
    <name evidence="14" type="ORF">GCM10011357_10030</name>
</gene>
<evidence type="ECO:0000256" key="4">
    <source>
        <dbReference type="ARBA" id="ARBA00022692"/>
    </source>
</evidence>
<protein>
    <recommendedName>
        <fullName evidence="9">Periplasmic chaperone PpiD</fullName>
    </recommendedName>
    <alternativeName>
        <fullName evidence="10">Periplasmic folding chaperone</fullName>
    </alternativeName>
</protein>
<organism evidence="14 15">
    <name type="scientific">Lacimicrobium alkaliphilum</name>
    <dbReference type="NCBI Taxonomy" id="1526571"/>
    <lineage>
        <taxon>Bacteria</taxon>
        <taxon>Pseudomonadati</taxon>
        <taxon>Pseudomonadota</taxon>
        <taxon>Gammaproteobacteria</taxon>
        <taxon>Alteromonadales</taxon>
        <taxon>Alteromonadaceae</taxon>
        <taxon>Lacimicrobium</taxon>
    </lineage>
</organism>
<evidence type="ECO:0000256" key="12">
    <source>
        <dbReference type="SAM" id="Phobius"/>
    </source>
</evidence>